<dbReference type="PANTHER" id="PTHR36451:SF1">
    <property type="entry name" value="OMEGA-HYDROXY-BETA-DIHYDROMENAQUINONE-9 SULFOTRANSFERASE STF3"/>
    <property type="match status" value="1"/>
</dbReference>
<dbReference type="InterPro" id="IPR027417">
    <property type="entry name" value="P-loop_NTPase"/>
</dbReference>
<gene>
    <name evidence="1" type="ORF">DGYR_LOCUS1613</name>
</gene>
<dbReference type="Gene3D" id="3.40.50.300">
    <property type="entry name" value="P-loop containing nucleotide triphosphate hydrolases"/>
    <property type="match status" value="1"/>
</dbReference>
<comment type="caution">
    <text evidence="1">The sequence shown here is derived from an EMBL/GenBank/DDBJ whole genome shotgun (WGS) entry which is preliminary data.</text>
</comment>
<keyword evidence="2" id="KW-1185">Reference proteome</keyword>
<dbReference type="PANTHER" id="PTHR36451">
    <property type="entry name" value="PAPS-DEPENDENT SULFOTRANSFERASE STF3"/>
    <property type="match status" value="1"/>
</dbReference>
<dbReference type="SUPFAM" id="SSF52540">
    <property type="entry name" value="P-loop containing nucleoside triphosphate hydrolases"/>
    <property type="match status" value="1"/>
</dbReference>
<dbReference type="OrthoDB" id="429813at2759"/>
<evidence type="ECO:0000313" key="2">
    <source>
        <dbReference type="Proteomes" id="UP000549394"/>
    </source>
</evidence>
<proteinExistence type="predicted"/>
<evidence type="ECO:0000313" key="1">
    <source>
        <dbReference type="EMBL" id="CAD5112482.1"/>
    </source>
</evidence>
<dbReference type="Pfam" id="PF13469">
    <property type="entry name" value="Sulfotransfer_3"/>
    <property type="match status" value="1"/>
</dbReference>
<dbReference type="Proteomes" id="UP000549394">
    <property type="component" value="Unassembled WGS sequence"/>
</dbReference>
<dbReference type="InterPro" id="IPR052736">
    <property type="entry name" value="Stf3_sulfotransferase"/>
</dbReference>
<dbReference type="EMBL" id="CAJFCJ010000002">
    <property type="protein sequence ID" value="CAD5112482.1"/>
    <property type="molecule type" value="Genomic_DNA"/>
</dbReference>
<reference evidence="1 2" key="1">
    <citation type="submission" date="2020-08" db="EMBL/GenBank/DDBJ databases">
        <authorList>
            <person name="Hejnol A."/>
        </authorList>
    </citation>
    <scope>NUCLEOTIDE SEQUENCE [LARGE SCALE GENOMIC DNA]</scope>
</reference>
<sequence length="440" mass="52145">MKDSSQLDEFLSVYIRIFIIKMIFYKNLLRDILYLLLYKFCGICVYEISFESFYKELSDHGKNVLNVPFRRKLFKILFEDLRNSKELSYSGWYSIKTEFQRAIENKGNIEKAVEDDPTLLDVKIKDPVFLVTLPRTGSTFLHTLLAEDKRWKAPEFWEMTKTIPFPRDPLSEDNKEYIKQLDNSLDINKKFSNSKGLISSHNMKASDPEGFLPFLKAEGIFGILSIILKLPKYTKQLQSFSHDDYIDIYKSLERNFKVLGRYQNIENRRYLLNQHFGPSTNIPALLEVFPDAKIITIHRDIKKIVPSMASLYSYIAIKYQNYRLSAIQLICDNLVDRYLDTLDKIVQVRQEYSTKKQFANSFIDIHFKDLLDNPEEVVKYIYKKSNMKYTKECEEKFTVSIYEKGKQKQNPHKYEKMVLNVEKIRQKSFRYNKKFNLIAN</sequence>
<accession>A0A7I8VBA6</accession>
<name>A0A7I8VBA6_9ANNE</name>
<protein>
    <submittedName>
        <fullName evidence="1">Uncharacterized protein</fullName>
    </submittedName>
</protein>
<organism evidence="1 2">
    <name type="scientific">Dimorphilus gyrociliatus</name>
    <dbReference type="NCBI Taxonomy" id="2664684"/>
    <lineage>
        <taxon>Eukaryota</taxon>
        <taxon>Metazoa</taxon>
        <taxon>Spiralia</taxon>
        <taxon>Lophotrochozoa</taxon>
        <taxon>Annelida</taxon>
        <taxon>Polychaeta</taxon>
        <taxon>Polychaeta incertae sedis</taxon>
        <taxon>Dinophilidae</taxon>
        <taxon>Dimorphilus</taxon>
    </lineage>
</organism>
<dbReference type="AlphaFoldDB" id="A0A7I8VBA6"/>